<dbReference type="Gene3D" id="3.90.950.10">
    <property type="match status" value="1"/>
</dbReference>
<comment type="caution">
    <text evidence="3">Lacks conserved residue(s) required for the propagation of feature annotation.</text>
</comment>
<proteinExistence type="inferred from homology"/>
<dbReference type="EC" id="3.6.1.9" evidence="3"/>
<accession>A0A1E5L2F5</accession>
<dbReference type="InterPro" id="IPR003697">
    <property type="entry name" value="Maf-like"/>
</dbReference>
<keyword evidence="3" id="KW-0963">Cytoplasm</keyword>
<dbReference type="GO" id="GO:0036221">
    <property type="term" value="F:UTP diphosphatase activity"/>
    <property type="evidence" value="ECO:0007669"/>
    <property type="project" value="RHEA"/>
</dbReference>
<dbReference type="GO" id="GO:0009117">
    <property type="term" value="P:nucleotide metabolic process"/>
    <property type="evidence" value="ECO:0007669"/>
    <property type="project" value="UniProtKB-KW"/>
</dbReference>
<dbReference type="HAMAP" id="MF_00528">
    <property type="entry name" value="Maf"/>
    <property type="match status" value="1"/>
</dbReference>
<dbReference type="NCBIfam" id="TIGR00172">
    <property type="entry name" value="maf"/>
    <property type="match status" value="1"/>
</dbReference>
<dbReference type="InterPro" id="IPR029001">
    <property type="entry name" value="ITPase-like_fam"/>
</dbReference>
<dbReference type="SUPFAM" id="SSF52972">
    <property type="entry name" value="ITPase-like"/>
    <property type="match status" value="1"/>
</dbReference>
<dbReference type="PIRSF" id="PIRSF006305">
    <property type="entry name" value="Maf"/>
    <property type="match status" value="1"/>
</dbReference>
<feature type="site" description="Important for substrate specificity" evidence="3">
    <location>
        <position position="159"/>
    </location>
</feature>
<dbReference type="AlphaFoldDB" id="A0A1E5L2F5"/>
<comment type="caution">
    <text evidence="4">The sequence shown here is derived from an EMBL/GenBank/DDBJ whole genome shotgun (WGS) entry which is preliminary data.</text>
</comment>
<dbReference type="EMBL" id="MJAT01000040">
    <property type="protein sequence ID" value="OEH84231.1"/>
    <property type="molecule type" value="Genomic_DNA"/>
</dbReference>
<keyword evidence="2 3" id="KW-0378">Hydrolase</keyword>
<dbReference type="STRING" id="1390249.BHU72_12570"/>
<name>A0A1E5L2F5_9FIRM</name>
<dbReference type="CDD" id="cd00555">
    <property type="entry name" value="Maf"/>
    <property type="match status" value="1"/>
</dbReference>
<dbReference type="GO" id="GO:0005737">
    <property type="term" value="C:cytoplasm"/>
    <property type="evidence" value="ECO:0007669"/>
    <property type="project" value="UniProtKB-SubCell"/>
</dbReference>
<gene>
    <name evidence="4" type="ORF">BHU72_12570</name>
</gene>
<dbReference type="Proteomes" id="UP000095255">
    <property type="component" value="Unassembled WGS sequence"/>
</dbReference>
<dbReference type="Pfam" id="PF02545">
    <property type="entry name" value="Maf"/>
    <property type="match status" value="1"/>
</dbReference>
<feature type="site" description="Important for substrate specificity" evidence="3">
    <location>
        <position position="75"/>
    </location>
</feature>
<keyword evidence="5" id="KW-1185">Reference proteome</keyword>
<comment type="similarity">
    <text evidence="3">Belongs to the Maf family. YhdE subfamily.</text>
</comment>
<protein>
    <recommendedName>
        <fullName evidence="3">dTTP/UTP pyrophosphatase</fullName>
        <shortName evidence="3">dTTPase/UTPase</shortName>
        <ecNumber evidence="3">3.6.1.9</ecNumber>
    </recommendedName>
    <alternativeName>
        <fullName evidence="3">Nucleoside triphosphate pyrophosphatase</fullName>
    </alternativeName>
    <alternativeName>
        <fullName evidence="3">Nucleotide pyrophosphatase</fullName>
        <shortName evidence="3">Nucleotide PPase</shortName>
    </alternativeName>
</protein>
<feature type="site" description="Important for substrate specificity" evidence="3">
    <location>
        <position position="13"/>
    </location>
</feature>
<organism evidence="4 5">
    <name type="scientific">Desulfuribacillus stibiiarsenatis</name>
    <dbReference type="NCBI Taxonomy" id="1390249"/>
    <lineage>
        <taxon>Bacteria</taxon>
        <taxon>Bacillati</taxon>
        <taxon>Bacillota</taxon>
        <taxon>Desulfuribacillia</taxon>
        <taxon>Desulfuribacillales</taxon>
        <taxon>Desulfuribacillaceae</taxon>
        <taxon>Desulfuribacillus</taxon>
    </lineage>
</organism>
<evidence type="ECO:0000256" key="3">
    <source>
        <dbReference type="HAMAP-Rule" id="MF_00528"/>
    </source>
</evidence>
<dbReference type="GO" id="GO:0036218">
    <property type="term" value="F:dTTP diphosphatase activity"/>
    <property type="evidence" value="ECO:0007669"/>
    <property type="project" value="RHEA"/>
</dbReference>
<reference evidence="4 5" key="1">
    <citation type="submission" date="2016-09" db="EMBL/GenBank/DDBJ databases">
        <title>Desulfuribacillus arsenicus sp. nov., an obligately anaerobic, dissimilatory arsenic- and antimonate-reducing bacterium isolated from anoxic sediments.</title>
        <authorList>
            <person name="Abin C.A."/>
            <person name="Hollibaugh J.T."/>
        </authorList>
    </citation>
    <scope>NUCLEOTIDE SEQUENCE [LARGE SCALE GENOMIC DNA]</scope>
    <source>
        <strain evidence="4 5">MLFW-2</strain>
    </source>
</reference>
<sequence length="202" mass="22091">MNKKIILASQSPRRKELLQGLGLSFIVISSSVDEEEAVLTLNPQSPEALVRMLSDIKVQDVAKHQHEGIIIGADTIVVLGNQILGKPKDEADARNMLKQLSGNTHLVISGVTIMDVVSQQKETFHVNTEVDFKTISESELAGYLRIANYMDKAGSYAVQEHGALFVTGIRGCFYNVVGLPIYQTGQTLKKFGIDILGNPELV</sequence>
<evidence type="ECO:0000256" key="2">
    <source>
        <dbReference type="ARBA" id="ARBA00022801"/>
    </source>
</evidence>
<evidence type="ECO:0000256" key="1">
    <source>
        <dbReference type="ARBA" id="ARBA00001968"/>
    </source>
</evidence>
<comment type="catalytic activity">
    <reaction evidence="3">
        <text>UTP + H2O = UMP + diphosphate + H(+)</text>
        <dbReference type="Rhea" id="RHEA:29395"/>
        <dbReference type="ChEBI" id="CHEBI:15377"/>
        <dbReference type="ChEBI" id="CHEBI:15378"/>
        <dbReference type="ChEBI" id="CHEBI:33019"/>
        <dbReference type="ChEBI" id="CHEBI:46398"/>
        <dbReference type="ChEBI" id="CHEBI:57865"/>
        <dbReference type="EC" id="3.6.1.9"/>
    </reaction>
</comment>
<comment type="cofactor">
    <cofactor evidence="1 3">
        <name>a divalent metal cation</name>
        <dbReference type="ChEBI" id="CHEBI:60240"/>
    </cofactor>
</comment>
<evidence type="ECO:0000313" key="4">
    <source>
        <dbReference type="EMBL" id="OEH84231.1"/>
    </source>
</evidence>
<comment type="subcellular location">
    <subcellularLocation>
        <location evidence="3">Cytoplasm</location>
    </subcellularLocation>
</comment>
<feature type="active site" description="Proton acceptor" evidence="3">
    <location>
        <position position="74"/>
    </location>
</feature>
<dbReference type="OrthoDB" id="9807767at2"/>
<comment type="function">
    <text evidence="3">Nucleoside triphosphate pyrophosphatase that hydrolyzes dTTP and UTP. May have a dual role in cell division arrest and in preventing the incorporation of modified nucleotides into cellular nucleic acids.</text>
</comment>
<dbReference type="RefSeq" id="WP_069703468.1">
    <property type="nucleotide sequence ID" value="NZ_MJAT01000040.1"/>
</dbReference>
<keyword evidence="3" id="KW-0546">Nucleotide metabolism</keyword>
<evidence type="ECO:0000313" key="5">
    <source>
        <dbReference type="Proteomes" id="UP000095255"/>
    </source>
</evidence>
<dbReference type="PANTHER" id="PTHR43213:SF5">
    <property type="entry name" value="BIFUNCTIONAL DTTP_UTP PYROPHOSPHATASE_METHYLTRANSFERASE PROTEIN-RELATED"/>
    <property type="match status" value="1"/>
</dbReference>
<dbReference type="PANTHER" id="PTHR43213">
    <property type="entry name" value="BIFUNCTIONAL DTTP/UTP PYROPHOSPHATASE/METHYLTRANSFERASE PROTEIN-RELATED"/>
    <property type="match status" value="1"/>
</dbReference>
<comment type="catalytic activity">
    <reaction evidence="3">
        <text>dTTP + H2O = dTMP + diphosphate + H(+)</text>
        <dbReference type="Rhea" id="RHEA:28534"/>
        <dbReference type="ChEBI" id="CHEBI:15377"/>
        <dbReference type="ChEBI" id="CHEBI:15378"/>
        <dbReference type="ChEBI" id="CHEBI:33019"/>
        <dbReference type="ChEBI" id="CHEBI:37568"/>
        <dbReference type="ChEBI" id="CHEBI:63528"/>
        <dbReference type="EC" id="3.6.1.9"/>
    </reaction>
</comment>